<accession>A0ABN7PUD1</accession>
<gene>
    <name evidence="1" type="ORF">LMG26411_01705</name>
</gene>
<comment type="caution">
    <text evidence="1">The sequence shown here is derived from an EMBL/GenBank/DDBJ whole genome shotgun (WGS) entry which is preliminary data.</text>
</comment>
<sequence>MPWITTFNAASDDAKRNTAVSPGFTGFSSEPFRKVILFRIVINGRGMYYGFFRHACDAIADALDHGAVSVAVARA</sequence>
<evidence type="ECO:0000313" key="1">
    <source>
        <dbReference type="EMBL" id="CAG2139414.1"/>
    </source>
</evidence>
<keyword evidence="2" id="KW-1185">Reference proteome</keyword>
<dbReference type="Proteomes" id="UP000672657">
    <property type="component" value="Unassembled WGS sequence"/>
</dbReference>
<proteinExistence type="predicted"/>
<name>A0ABN7PUD1_9BURK</name>
<reference evidence="1 2" key="1">
    <citation type="submission" date="2021-03" db="EMBL/GenBank/DDBJ databases">
        <authorList>
            <person name="Peeters C."/>
        </authorList>
    </citation>
    <scope>NUCLEOTIDE SEQUENCE [LARGE SCALE GENOMIC DNA]</scope>
    <source>
        <strain evidence="1 2">LMG 26411</strain>
    </source>
</reference>
<dbReference type="RefSeq" id="WP_211952834.1">
    <property type="nucleotide sequence ID" value="NZ_CAJPVI010000008.1"/>
</dbReference>
<evidence type="ECO:0000313" key="2">
    <source>
        <dbReference type="Proteomes" id="UP000672657"/>
    </source>
</evidence>
<dbReference type="EMBL" id="CAJPVI010000008">
    <property type="protein sequence ID" value="CAG2139414.1"/>
    <property type="molecule type" value="Genomic_DNA"/>
</dbReference>
<protein>
    <submittedName>
        <fullName evidence="1">Uncharacterized protein</fullName>
    </submittedName>
</protein>
<organism evidence="1 2">
    <name type="scientific">Cupriavidus numazuensis</name>
    <dbReference type="NCBI Taxonomy" id="221992"/>
    <lineage>
        <taxon>Bacteria</taxon>
        <taxon>Pseudomonadati</taxon>
        <taxon>Pseudomonadota</taxon>
        <taxon>Betaproteobacteria</taxon>
        <taxon>Burkholderiales</taxon>
        <taxon>Burkholderiaceae</taxon>
        <taxon>Cupriavidus</taxon>
    </lineage>
</organism>